<proteinExistence type="predicted"/>
<evidence type="ECO:0000313" key="2">
    <source>
        <dbReference type="EMBL" id="XBC48127.1"/>
    </source>
</evidence>
<protein>
    <recommendedName>
        <fullName evidence="3">Phage protein</fullName>
    </recommendedName>
</protein>
<dbReference type="RefSeq" id="WP_347298142.1">
    <property type="nucleotide sequence ID" value="NZ_CP142434.1"/>
</dbReference>
<gene>
    <name evidence="2" type="ORF">VUQ09_01695</name>
</gene>
<reference evidence="2" key="1">
    <citation type="submission" date="2023-12" db="EMBL/GenBank/DDBJ databases">
        <title>Dolosigranulum savutii sp. nov. isolated from human upper respiratory samples collected in Botswana.</title>
        <authorList>
            <person name="Kelly M.S."/>
        </authorList>
    </citation>
    <scope>NUCLEOTIDE SEQUENCE</scope>
    <source>
        <strain evidence="2">MSK312</strain>
    </source>
</reference>
<keyword evidence="1" id="KW-0175">Coiled coil</keyword>
<name>A0AB74TYB9_9LACT</name>
<accession>A0AB74TYB9</accession>
<evidence type="ECO:0008006" key="3">
    <source>
        <dbReference type="Google" id="ProtNLM"/>
    </source>
</evidence>
<feature type="coiled-coil region" evidence="1">
    <location>
        <begin position="42"/>
        <end position="69"/>
    </location>
</feature>
<organism evidence="2">
    <name type="scientific">Dolosigranulum savutiense</name>
    <dbReference type="NCBI Taxonomy" id="3110288"/>
    <lineage>
        <taxon>Bacteria</taxon>
        <taxon>Bacillati</taxon>
        <taxon>Bacillota</taxon>
        <taxon>Bacilli</taxon>
        <taxon>Lactobacillales</taxon>
        <taxon>Carnobacteriaceae</taxon>
        <taxon>Dolosigranulum</taxon>
    </lineage>
</organism>
<dbReference type="EMBL" id="CP142434">
    <property type="protein sequence ID" value="XBC48127.1"/>
    <property type="molecule type" value="Genomic_DNA"/>
</dbReference>
<dbReference type="AlphaFoldDB" id="A0AB74TYB9"/>
<sequence length="75" mass="8909">MHLKEIIASTEQIMERVIYLCDTQANEGLTDDEVEELADLSYELAEYRITDLIQQRDQLEAHIDHLNSRDERRYV</sequence>
<evidence type="ECO:0000256" key="1">
    <source>
        <dbReference type="SAM" id="Coils"/>
    </source>
</evidence>